<comment type="caution">
    <text evidence="1">The sequence shown here is derived from an EMBL/GenBank/DDBJ whole genome shotgun (WGS) entry which is preliminary data.</text>
</comment>
<evidence type="ECO:0000313" key="1">
    <source>
        <dbReference type="EMBL" id="MBK7674281.1"/>
    </source>
</evidence>
<evidence type="ECO:0000313" key="2">
    <source>
        <dbReference type="Proteomes" id="UP000697998"/>
    </source>
</evidence>
<proteinExistence type="predicted"/>
<reference evidence="1 2" key="1">
    <citation type="submission" date="2020-10" db="EMBL/GenBank/DDBJ databases">
        <title>Connecting structure to function with the recovery of over 1000 high-quality activated sludge metagenome-assembled genomes encoding full-length rRNA genes using long-read sequencing.</title>
        <authorList>
            <person name="Singleton C.M."/>
            <person name="Petriglieri F."/>
            <person name="Kristensen J.M."/>
            <person name="Kirkegaard R.H."/>
            <person name="Michaelsen T.Y."/>
            <person name="Andersen M.H."/>
            <person name="Karst S.M."/>
            <person name="Dueholm M.S."/>
            <person name="Nielsen P.H."/>
            <person name="Albertsen M."/>
        </authorList>
    </citation>
    <scope>NUCLEOTIDE SEQUENCE [LARGE SCALE GENOMIC DNA]</scope>
    <source>
        <strain evidence="1">EsbW_18-Q3-R4-48_BATAC.285</strain>
    </source>
</reference>
<dbReference type="AlphaFoldDB" id="A0A935PYJ6"/>
<organism evidence="1 2">
    <name type="scientific">Candidatus Accumulibacter proximus</name>
    <dbReference type="NCBI Taxonomy" id="2954385"/>
    <lineage>
        <taxon>Bacteria</taxon>
        <taxon>Pseudomonadati</taxon>
        <taxon>Pseudomonadota</taxon>
        <taxon>Betaproteobacteria</taxon>
        <taxon>Candidatus Accumulibacter</taxon>
    </lineage>
</organism>
<protein>
    <submittedName>
        <fullName evidence="1">Uncharacterized protein</fullName>
    </submittedName>
</protein>
<sequence length="66" mass="7267">MNEMNNKGMRYPRKLKAAVSTSPLVMESMQHLMTAYGRFVQAGATDHRFSAVAPGPARQDRATTSP</sequence>
<accession>A0A935PYJ6</accession>
<dbReference type="Proteomes" id="UP000697998">
    <property type="component" value="Unassembled WGS sequence"/>
</dbReference>
<name>A0A935PYJ6_9PROT</name>
<dbReference type="EMBL" id="JADJMH010000002">
    <property type="protein sequence ID" value="MBK7674281.1"/>
    <property type="molecule type" value="Genomic_DNA"/>
</dbReference>
<gene>
    <name evidence="1" type="ORF">IPJ27_05655</name>
</gene>